<sequence length="223" mass="25062">MEPKPKRPSFFSNIFADSKSNTESMLSTEPTPKKNGHTSIKYNKHYDELILPTKKSETNYSKVLENAISLVSTFTDNIPREIKQQICQQSILQQSDGDIDQVLVEASKRKAHLMQEIKQSAEESEASVAEINAEIDRLWNLRDQLQEDSKQKQWHLTQSSEQLDQLISLLVDTSSPVSQVPSQETPEAKEPEVVVVAVPPSNESASLASRNPRRLSTLMTATN</sequence>
<evidence type="ECO:0000256" key="1">
    <source>
        <dbReference type="SAM" id="Coils"/>
    </source>
</evidence>
<feature type="coiled-coil region" evidence="1">
    <location>
        <begin position="103"/>
        <end position="134"/>
    </location>
</feature>
<dbReference type="EMBL" id="JACHGW010000001">
    <property type="protein sequence ID" value="MBB6049361.1"/>
    <property type="molecule type" value="Genomic_DNA"/>
</dbReference>
<feature type="region of interest" description="Disordered" evidence="2">
    <location>
        <begin position="199"/>
        <end position="223"/>
    </location>
</feature>
<feature type="compositionally biased region" description="Polar residues" evidence="2">
    <location>
        <begin position="21"/>
        <end position="30"/>
    </location>
</feature>
<evidence type="ECO:0000313" key="3">
    <source>
        <dbReference type="EMBL" id="MBB6049361.1"/>
    </source>
</evidence>
<feature type="region of interest" description="Disordered" evidence="2">
    <location>
        <begin position="21"/>
        <end position="40"/>
    </location>
</feature>
<dbReference type="RefSeq" id="WP_184192969.1">
    <property type="nucleotide sequence ID" value="NZ_JACHGW010000001.1"/>
</dbReference>
<comment type="caution">
    <text evidence="3">The sequence shown here is derived from an EMBL/GenBank/DDBJ whole genome shotgun (WGS) entry which is preliminary data.</text>
</comment>
<name>A0A7W9SMG5_ARMRO</name>
<accession>A0A7W9SMG5</accession>
<evidence type="ECO:0000256" key="2">
    <source>
        <dbReference type="SAM" id="MobiDB-lite"/>
    </source>
</evidence>
<dbReference type="AlphaFoldDB" id="A0A7W9SMG5"/>
<keyword evidence="1" id="KW-0175">Coiled coil</keyword>
<gene>
    <name evidence="3" type="ORF">HNQ39_001123</name>
</gene>
<keyword evidence="4" id="KW-1185">Reference proteome</keyword>
<reference evidence="3 4" key="1">
    <citation type="submission" date="2020-08" db="EMBL/GenBank/DDBJ databases">
        <title>Genomic Encyclopedia of Type Strains, Phase IV (KMG-IV): sequencing the most valuable type-strain genomes for metagenomic binning, comparative biology and taxonomic classification.</title>
        <authorList>
            <person name="Goeker M."/>
        </authorList>
    </citation>
    <scope>NUCLEOTIDE SEQUENCE [LARGE SCALE GENOMIC DNA]</scope>
    <source>
        <strain evidence="3 4">DSM 23562</strain>
    </source>
</reference>
<dbReference type="Proteomes" id="UP000520814">
    <property type="component" value="Unassembled WGS sequence"/>
</dbReference>
<evidence type="ECO:0000313" key="4">
    <source>
        <dbReference type="Proteomes" id="UP000520814"/>
    </source>
</evidence>
<protein>
    <submittedName>
        <fullName evidence="3">Chromosome segregation ATPase</fullName>
    </submittedName>
</protein>
<proteinExistence type="predicted"/>
<organism evidence="3 4">
    <name type="scientific">Armatimonas rosea</name>
    <dbReference type="NCBI Taxonomy" id="685828"/>
    <lineage>
        <taxon>Bacteria</taxon>
        <taxon>Bacillati</taxon>
        <taxon>Armatimonadota</taxon>
        <taxon>Armatimonadia</taxon>
        <taxon>Armatimonadales</taxon>
        <taxon>Armatimonadaceae</taxon>
        <taxon>Armatimonas</taxon>
    </lineage>
</organism>